<sequence>MFAKVALFSLFFAVLMIRTTLQSLENDISARINDTGKTLSRKRRYLIFPEGSSLQLVFCFTTPSIGMGQIFTVGSTVALAWELPHDPFVPFRRQSELLHRIDKPEKHTSGGWTLQNTKSPTSVTYTKTYYNPFLINKPPAIGYTTIKGYSKLSATNQGFTSVHDKKKDNYYSSSNPMSNRNYNQYRTVKGTSVAANNVQQKRRKVHSEPVTTYLHPVYHKVYRRTRRDLYTKIEKLFTGLSKDGRSCLLKAVCEVSKATIERGTFMEEIIKAIFSVRHHEDEGYEEKDEYDLAANKQHNCTEMYPTCDNSIWSNMFSFS</sequence>
<gene>
    <name evidence="2" type="ORF">Zmor_001505</name>
</gene>
<evidence type="ECO:0000256" key="1">
    <source>
        <dbReference type="SAM" id="SignalP"/>
    </source>
</evidence>
<dbReference type="AlphaFoldDB" id="A0AA38MPB8"/>
<dbReference type="InterPro" id="IPR006631">
    <property type="entry name" value="DM4_12"/>
</dbReference>
<dbReference type="PANTHER" id="PTHR21398">
    <property type="entry name" value="AGAP007094-PA"/>
    <property type="match status" value="1"/>
</dbReference>
<reference evidence="2" key="1">
    <citation type="journal article" date="2023" name="G3 (Bethesda)">
        <title>Whole genome assemblies of Zophobas morio and Tenebrio molitor.</title>
        <authorList>
            <person name="Kaur S."/>
            <person name="Stinson S.A."/>
            <person name="diCenzo G.C."/>
        </authorList>
    </citation>
    <scope>NUCLEOTIDE SEQUENCE</scope>
    <source>
        <strain evidence="2">QUZm001</strain>
    </source>
</reference>
<protein>
    <submittedName>
        <fullName evidence="2">Uncharacterized protein</fullName>
    </submittedName>
</protein>
<feature type="signal peptide" evidence="1">
    <location>
        <begin position="1"/>
        <end position="22"/>
    </location>
</feature>
<feature type="chain" id="PRO_5041422925" evidence="1">
    <location>
        <begin position="23"/>
        <end position="319"/>
    </location>
</feature>
<keyword evidence="1" id="KW-0732">Signal</keyword>
<dbReference type="SMART" id="SM00718">
    <property type="entry name" value="DM4_12"/>
    <property type="match status" value="1"/>
</dbReference>
<evidence type="ECO:0000313" key="2">
    <source>
        <dbReference type="EMBL" id="KAJ3666050.1"/>
    </source>
</evidence>
<dbReference type="Pfam" id="PF07841">
    <property type="entry name" value="DM4_12"/>
    <property type="match status" value="1"/>
</dbReference>
<comment type="caution">
    <text evidence="2">The sequence shown here is derived from an EMBL/GenBank/DDBJ whole genome shotgun (WGS) entry which is preliminary data.</text>
</comment>
<dbReference type="PANTHER" id="PTHR21398:SF1">
    <property type="entry name" value="FI03705P"/>
    <property type="match status" value="1"/>
</dbReference>
<accession>A0AA38MPB8</accession>
<proteinExistence type="predicted"/>
<organism evidence="2 3">
    <name type="scientific">Zophobas morio</name>
    <dbReference type="NCBI Taxonomy" id="2755281"/>
    <lineage>
        <taxon>Eukaryota</taxon>
        <taxon>Metazoa</taxon>
        <taxon>Ecdysozoa</taxon>
        <taxon>Arthropoda</taxon>
        <taxon>Hexapoda</taxon>
        <taxon>Insecta</taxon>
        <taxon>Pterygota</taxon>
        <taxon>Neoptera</taxon>
        <taxon>Endopterygota</taxon>
        <taxon>Coleoptera</taxon>
        <taxon>Polyphaga</taxon>
        <taxon>Cucujiformia</taxon>
        <taxon>Tenebrionidae</taxon>
        <taxon>Zophobas</taxon>
    </lineage>
</organism>
<dbReference type="EMBL" id="JALNTZ010000001">
    <property type="protein sequence ID" value="KAJ3666050.1"/>
    <property type="molecule type" value="Genomic_DNA"/>
</dbReference>
<dbReference type="Proteomes" id="UP001168821">
    <property type="component" value="Unassembled WGS sequence"/>
</dbReference>
<keyword evidence="3" id="KW-1185">Reference proteome</keyword>
<name>A0AA38MPB8_9CUCU</name>
<evidence type="ECO:0000313" key="3">
    <source>
        <dbReference type="Proteomes" id="UP001168821"/>
    </source>
</evidence>